<keyword evidence="12" id="KW-1185">Reference proteome</keyword>
<keyword evidence="6" id="KW-1003">Cell membrane</keyword>
<feature type="transmembrane region" description="Helical" evidence="10">
    <location>
        <begin position="27"/>
        <end position="45"/>
    </location>
</feature>
<reference evidence="11 12" key="1">
    <citation type="submission" date="2020-10" db="EMBL/GenBank/DDBJ databases">
        <title>Genome sequencing of Massilia sp. LPB0304.</title>
        <authorList>
            <person name="Kim J."/>
        </authorList>
    </citation>
    <scope>NUCLEOTIDE SEQUENCE [LARGE SCALE GENOMIC DNA]</scope>
    <source>
        <strain evidence="11 12">LPB0304</strain>
    </source>
</reference>
<feature type="transmembrane region" description="Helical" evidence="10">
    <location>
        <begin position="89"/>
        <end position="109"/>
    </location>
</feature>
<evidence type="ECO:0000256" key="10">
    <source>
        <dbReference type="SAM" id="Phobius"/>
    </source>
</evidence>
<protein>
    <recommendedName>
        <fullName evidence="4">Nicotinamide riboside transporter PnuC</fullName>
    </recommendedName>
</protein>
<keyword evidence="5" id="KW-0813">Transport</keyword>
<dbReference type="Pfam" id="PF04973">
    <property type="entry name" value="NMN_transporter"/>
    <property type="match status" value="1"/>
</dbReference>
<dbReference type="KEGG" id="mlir:LPB04_16785"/>
<dbReference type="EMBL" id="CP062941">
    <property type="protein sequence ID" value="QOL48609.1"/>
    <property type="molecule type" value="Genomic_DNA"/>
</dbReference>
<evidence type="ECO:0000313" key="12">
    <source>
        <dbReference type="Proteomes" id="UP000593875"/>
    </source>
</evidence>
<sequence length="197" mass="21811">MIGPLEITANAAATIAILLAGRNSIHTWWTGMLGCALFTVLFFQARLYADVVLQVFFVVSSAVGWRQWLRGDRGHELAVAPADFRSLAWTVPAGLAASLAYGALLHYWTDAYAPFLDSAVLVFSVIAQLLLMGRRIENWLFWLAVNSVAVPLYASRGLYLTAGLYAVYWVNAVVAWRWWRRLARQPGELAPAQRAGA</sequence>
<feature type="transmembrane region" description="Helical" evidence="10">
    <location>
        <begin position="162"/>
        <end position="179"/>
    </location>
</feature>
<comment type="similarity">
    <text evidence="3">Belongs to the nicotinamide ribonucleoside (NR) uptake permease (TC 4.B.1) family.</text>
</comment>
<comment type="function">
    <text evidence="1">Required for nicotinamide riboside transport across the inner membrane.</text>
</comment>
<accession>A0A7L9U2F5</accession>
<organism evidence="11 12">
    <name type="scientific">Massilia litorea</name>
    <dbReference type="NCBI Taxonomy" id="2769491"/>
    <lineage>
        <taxon>Bacteria</taxon>
        <taxon>Pseudomonadati</taxon>
        <taxon>Pseudomonadota</taxon>
        <taxon>Betaproteobacteria</taxon>
        <taxon>Burkholderiales</taxon>
        <taxon>Oxalobacteraceae</taxon>
        <taxon>Telluria group</taxon>
        <taxon>Massilia</taxon>
    </lineage>
</organism>
<keyword evidence="8 10" id="KW-1133">Transmembrane helix</keyword>
<evidence type="ECO:0000256" key="7">
    <source>
        <dbReference type="ARBA" id="ARBA00022692"/>
    </source>
</evidence>
<evidence type="ECO:0000313" key="11">
    <source>
        <dbReference type="EMBL" id="QOL48609.1"/>
    </source>
</evidence>
<comment type="subcellular location">
    <subcellularLocation>
        <location evidence="2">Cell membrane</location>
        <topology evidence="2">Multi-pass membrane protein</topology>
    </subcellularLocation>
</comment>
<dbReference type="RefSeq" id="WP_193685652.1">
    <property type="nucleotide sequence ID" value="NZ_CP062941.1"/>
</dbReference>
<dbReference type="GO" id="GO:0005886">
    <property type="term" value="C:plasma membrane"/>
    <property type="evidence" value="ECO:0007669"/>
    <property type="project" value="UniProtKB-SubCell"/>
</dbReference>
<dbReference type="PANTHER" id="PTHR36122">
    <property type="entry name" value="NICOTINAMIDE RIBOSIDE TRANSPORTER PNUC"/>
    <property type="match status" value="1"/>
</dbReference>
<dbReference type="NCBIfam" id="TIGR01528">
    <property type="entry name" value="NMN_trans_PnuC"/>
    <property type="match status" value="1"/>
</dbReference>
<evidence type="ECO:0000256" key="1">
    <source>
        <dbReference type="ARBA" id="ARBA00002672"/>
    </source>
</evidence>
<evidence type="ECO:0000256" key="6">
    <source>
        <dbReference type="ARBA" id="ARBA00022475"/>
    </source>
</evidence>
<evidence type="ECO:0000256" key="3">
    <source>
        <dbReference type="ARBA" id="ARBA00006669"/>
    </source>
</evidence>
<evidence type="ECO:0000256" key="8">
    <source>
        <dbReference type="ARBA" id="ARBA00022989"/>
    </source>
</evidence>
<feature type="transmembrane region" description="Helical" evidence="10">
    <location>
        <begin position="115"/>
        <end position="132"/>
    </location>
</feature>
<evidence type="ECO:0000256" key="9">
    <source>
        <dbReference type="ARBA" id="ARBA00023136"/>
    </source>
</evidence>
<dbReference type="AlphaFoldDB" id="A0A7L9U2F5"/>
<gene>
    <name evidence="11" type="ORF">LPB04_16785</name>
</gene>
<keyword evidence="9 10" id="KW-0472">Membrane</keyword>
<dbReference type="InterPro" id="IPR006419">
    <property type="entry name" value="NMN_transpt_PnuC"/>
</dbReference>
<keyword evidence="7 10" id="KW-0812">Transmembrane</keyword>
<dbReference type="Proteomes" id="UP000593875">
    <property type="component" value="Chromosome"/>
</dbReference>
<proteinExistence type="inferred from homology"/>
<evidence type="ECO:0000256" key="4">
    <source>
        <dbReference type="ARBA" id="ARBA00017522"/>
    </source>
</evidence>
<name>A0A7L9U2F5_9BURK</name>
<dbReference type="PANTHER" id="PTHR36122:SF2">
    <property type="entry name" value="NICOTINAMIDE RIBOSIDE TRANSPORTER PNUC"/>
    <property type="match status" value="1"/>
</dbReference>
<evidence type="ECO:0000256" key="5">
    <source>
        <dbReference type="ARBA" id="ARBA00022448"/>
    </source>
</evidence>
<evidence type="ECO:0000256" key="2">
    <source>
        <dbReference type="ARBA" id="ARBA00004651"/>
    </source>
</evidence>
<dbReference type="GO" id="GO:0034257">
    <property type="term" value="F:nicotinamide riboside transmembrane transporter activity"/>
    <property type="evidence" value="ECO:0007669"/>
    <property type="project" value="InterPro"/>
</dbReference>